<reference evidence="2" key="1">
    <citation type="submission" date="2020-07" db="EMBL/GenBank/DDBJ databases">
        <authorList>
            <person name="Lin J."/>
        </authorList>
    </citation>
    <scope>NUCLEOTIDE SEQUENCE</scope>
</reference>
<dbReference type="SMART" id="SM00367">
    <property type="entry name" value="LRR_CC"/>
    <property type="match status" value="2"/>
</dbReference>
<dbReference type="AlphaFoldDB" id="A0A6V7QK04"/>
<dbReference type="Gene3D" id="3.80.10.10">
    <property type="entry name" value="Ribonuclease Inhibitor"/>
    <property type="match status" value="1"/>
</dbReference>
<feature type="region of interest" description="Disordered" evidence="1">
    <location>
        <begin position="34"/>
        <end position="133"/>
    </location>
</feature>
<feature type="compositionally biased region" description="Pro residues" evidence="1">
    <location>
        <begin position="209"/>
        <end position="218"/>
    </location>
</feature>
<accession>A0A6V7QK04</accession>
<feature type="compositionally biased region" description="Pro residues" evidence="1">
    <location>
        <begin position="227"/>
        <end position="248"/>
    </location>
</feature>
<dbReference type="InterPro" id="IPR032675">
    <property type="entry name" value="LRR_dom_sf"/>
</dbReference>
<feature type="compositionally biased region" description="Pro residues" evidence="1">
    <location>
        <begin position="59"/>
        <end position="74"/>
    </location>
</feature>
<feature type="compositionally biased region" description="Basic residues" evidence="1">
    <location>
        <begin position="267"/>
        <end position="278"/>
    </location>
</feature>
<dbReference type="SUPFAM" id="SSF52047">
    <property type="entry name" value="RNI-like"/>
    <property type="match status" value="1"/>
</dbReference>
<feature type="region of interest" description="Disordered" evidence="1">
    <location>
        <begin position="403"/>
        <end position="454"/>
    </location>
</feature>
<dbReference type="EMBL" id="LR862136">
    <property type="protein sequence ID" value="CAD1843237.1"/>
    <property type="molecule type" value="Genomic_DNA"/>
</dbReference>
<proteinExistence type="predicted"/>
<feature type="compositionally biased region" description="Pro residues" evidence="1">
    <location>
        <begin position="410"/>
        <end position="419"/>
    </location>
</feature>
<feature type="compositionally biased region" description="Pro residues" evidence="1">
    <location>
        <begin position="99"/>
        <end position="120"/>
    </location>
</feature>
<feature type="compositionally biased region" description="Basic residues" evidence="1">
    <location>
        <begin position="75"/>
        <end position="93"/>
    </location>
</feature>
<feature type="compositionally biased region" description="Low complexity" evidence="1">
    <location>
        <begin position="121"/>
        <end position="133"/>
    </location>
</feature>
<dbReference type="InterPro" id="IPR006553">
    <property type="entry name" value="Leu-rich_rpt_Cys-con_subtyp"/>
</dbReference>
<name>A0A6V7QK04_ANACO</name>
<dbReference type="GO" id="GO:0031146">
    <property type="term" value="P:SCF-dependent proteasomal ubiquitin-dependent protein catabolic process"/>
    <property type="evidence" value="ECO:0007669"/>
    <property type="project" value="TreeGrafter"/>
</dbReference>
<feature type="region of interest" description="Disordered" evidence="1">
    <location>
        <begin position="200"/>
        <end position="278"/>
    </location>
</feature>
<evidence type="ECO:0000256" key="1">
    <source>
        <dbReference type="SAM" id="MobiDB-lite"/>
    </source>
</evidence>
<dbReference type="PANTHER" id="PTHR13318">
    <property type="entry name" value="PARTNER OF PAIRED, ISOFORM B-RELATED"/>
    <property type="match status" value="1"/>
</dbReference>
<protein>
    <submittedName>
        <fullName evidence="2">Uncharacterized protein</fullName>
    </submittedName>
</protein>
<gene>
    <name evidence="2" type="ORF">CB5_LOCUS26448</name>
</gene>
<sequence length="646" mass="70866">MGAAAERGTQMQDLPEPVVVQVLRGARWPCAGTRAALADPDLLPQRRPPRPLPALALGPRPPLLPSPTPTPRPRLPQRRLPHRLRARPLRPARPRAALAPPPPRQARALAPPPDHPPGPTWPAARRLPGPRSPRPLRVLLLDRRRRPALLAHPAAAAALTRLDLLLASASDGFRASELSALSSACPNLRHLRAPCVFNPASSTSSATPPSSPSPPTAPASPSSTSSTPPPATTTPTPTTPGSPPPPRGPLRRAPGPRGPRPRPPPQRPRRRPRARGLARRCPRIRALRLARFHGICNAAWLHLDGVAVCGALQSLCVQDCPDLTDSALAAVARGCRRLSSFEIRGCPLVTEAGLRKLAAALRSTLKEVRISSCALLDAPSSLRALDPLRDRIERLHVDCVWPDPDHEPEVPPPPPPPHLPPDEEGAPEAANGGSEVDEFDPEDHRSARRKKRRCSEEGGDEYEYEYEFEFEFEFDHAANGGGVDCAYSYPCCPELEEICIKIEGDCRSCVRPADQGFGLSSLVQYPKLTKMKLDCGRRSAVLPPRDRRAESLRARLLAPQDREVNQRSLSLPATGLIQGCTTLRKLFIHGTTHEHFMRFFLLMPNLRDVQLREDYYPAPENDMSTEMRVDSCSRFEEALNSRRIPD</sequence>
<evidence type="ECO:0000313" key="2">
    <source>
        <dbReference type="EMBL" id="CAD1843237.1"/>
    </source>
</evidence>
<dbReference type="GO" id="GO:0019005">
    <property type="term" value="C:SCF ubiquitin ligase complex"/>
    <property type="evidence" value="ECO:0007669"/>
    <property type="project" value="TreeGrafter"/>
</dbReference>
<organism evidence="2">
    <name type="scientific">Ananas comosus var. bracteatus</name>
    <name type="common">red pineapple</name>
    <dbReference type="NCBI Taxonomy" id="296719"/>
    <lineage>
        <taxon>Eukaryota</taxon>
        <taxon>Viridiplantae</taxon>
        <taxon>Streptophyta</taxon>
        <taxon>Embryophyta</taxon>
        <taxon>Tracheophyta</taxon>
        <taxon>Spermatophyta</taxon>
        <taxon>Magnoliopsida</taxon>
        <taxon>Liliopsida</taxon>
        <taxon>Poales</taxon>
        <taxon>Bromeliaceae</taxon>
        <taxon>Bromelioideae</taxon>
        <taxon>Ananas</taxon>
    </lineage>
</organism>
<feature type="compositionally biased region" description="Pro residues" evidence="1">
    <location>
        <begin position="256"/>
        <end position="266"/>
    </location>
</feature>